<evidence type="ECO:0000313" key="3">
    <source>
        <dbReference type="Proteomes" id="UP000468388"/>
    </source>
</evidence>
<proteinExistence type="predicted"/>
<sequence length="145" mass="15657">MKRLFLFIFTALVLASCGQAPSSGNAAANSDELVIKDTCAVIFVPSGDKLASLKSAFGEKSFPGILQFNSTTVTADSLFLASKGVKIIRTSATQLHFIRKNGESLYINLNHPKYAWEIFLFTGLGDPVKADLGDIETAYEEAGFK</sequence>
<evidence type="ECO:0000256" key="1">
    <source>
        <dbReference type="SAM" id="SignalP"/>
    </source>
</evidence>
<keyword evidence="1" id="KW-0732">Signal</keyword>
<name>A0A6N8JBT6_9BACT</name>
<evidence type="ECO:0000313" key="2">
    <source>
        <dbReference type="EMBL" id="MVT42680.1"/>
    </source>
</evidence>
<dbReference type="OrthoDB" id="885909at2"/>
<comment type="caution">
    <text evidence="2">The sequence shown here is derived from an EMBL/GenBank/DDBJ whole genome shotgun (WGS) entry which is preliminary data.</text>
</comment>
<protein>
    <submittedName>
        <fullName evidence="2">Uncharacterized protein</fullName>
    </submittedName>
</protein>
<accession>A0A6N8JBT6</accession>
<gene>
    <name evidence="2" type="ORF">GO495_18955</name>
</gene>
<organism evidence="2 3">
    <name type="scientific">Chitinophaga oryziterrae</name>
    <dbReference type="NCBI Taxonomy" id="1031224"/>
    <lineage>
        <taxon>Bacteria</taxon>
        <taxon>Pseudomonadati</taxon>
        <taxon>Bacteroidota</taxon>
        <taxon>Chitinophagia</taxon>
        <taxon>Chitinophagales</taxon>
        <taxon>Chitinophagaceae</taxon>
        <taxon>Chitinophaga</taxon>
    </lineage>
</organism>
<dbReference type="RefSeq" id="WP_157301292.1">
    <property type="nucleotide sequence ID" value="NZ_BAAAZB010000002.1"/>
</dbReference>
<dbReference type="EMBL" id="WRXO01000005">
    <property type="protein sequence ID" value="MVT42680.1"/>
    <property type="molecule type" value="Genomic_DNA"/>
</dbReference>
<dbReference type="Proteomes" id="UP000468388">
    <property type="component" value="Unassembled WGS sequence"/>
</dbReference>
<reference evidence="2 3" key="1">
    <citation type="submission" date="2019-12" db="EMBL/GenBank/DDBJ databases">
        <title>The draft genomic sequence of strain Chitinophaga oryziterrae JCM 16595.</title>
        <authorList>
            <person name="Zhang X."/>
        </authorList>
    </citation>
    <scope>NUCLEOTIDE SEQUENCE [LARGE SCALE GENOMIC DNA]</scope>
    <source>
        <strain evidence="2 3">JCM 16595</strain>
    </source>
</reference>
<dbReference type="AlphaFoldDB" id="A0A6N8JBT6"/>
<keyword evidence="3" id="KW-1185">Reference proteome</keyword>
<feature type="chain" id="PRO_5026757408" evidence="1">
    <location>
        <begin position="27"/>
        <end position="145"/>
    </location>
</feature>
<dbReference type="PROSITE" id="PS51257">
    <property type="entry name" value="PROKAR_LIPOPROTEIN"/>
    <property type="match status" value="1"/>
</dbReference>
<feature type="signal peptide" evidence="1">
    <location>
        <begin position="1"/>
        <end position="26"/>
    </location>
</feature>